<dbReference type="PROSITE" id="PS50916">
    <property type="entry name" value="RABBD"/>
    <property type="match status" value="1"/>
</dbReference>
<feature type="region of interest" description="Disordered" evidence="6">
    <location>
        <begin position="342"/>
        <end position="433"/>
    </location>
</feature>
<dbReference type="PANTHER" id="PTHR12157:SF25">
    <property type="entry name" value="REGULATING SYNAPTIC MEMBRANE EXOCYTOSIS PROTEIN 3"/>
    <property type="match status" value="1"/>
</dbReference>
<dbReference type="InterPro" id="IPR011011">
    <property type="entry name" value="Znf_FYVE_PHD"/>
</dbReference>
<evidence type="ECO:0000259" key="8">
    <source>
        <dbReference type="PROSITE" id="PS50916"/>
    </source>
</evidence>
<dbReference type="Proteomes" id="UP001642483">
    <property type="component" value="Unassembled WGS sequence"/>
</dbReference>
<accession>A0ABP0FUQ2</accession>
<dbReference type="InterPro" id="IPR010911">
    <property type="entry name" value="Rab_BD"/>
</dbReference>
<evidence type="ECO:0000259" key="7">
    <source>
        <dbReference type="PROSITE" id="PS50178"/>
    </source>
</evidence>
<feature type="compositionally biased region" description="Low complexity" evidence="6">
    <location>
        <begin position="558"/>
        <end position="576"/>
    </location>
</feature>
<feature type="region of interest" description="Disordered" evidence="6">
    <location>
        <begin position="474"/>
        <end position="576"/>
    </location>
</feature>
<dbReference type="Pfam" id="PF22601">
    <property type="entry name" value="RIM2a_ZnF"/>
    <property type="match status" value="1"/>
</dbReference>
<feature type="compositionally biased region" description="Basic residues" evidence="6">
    <location>
        <begin position="542"/>
        <end position="554"/>
    </location>
</feature>
<evidence type="ECO:0000256" key="1">
    <source>
        <dbReference type="ARBA" id="ARBA00022723"/>
    </source>
</evidence>
<dbReference type="Gene3D" id="3.30.40.10">
    <property type="entry name" value="Zinc/RING finger domain, C3HC4 (zinc finger)"/>
    <property type="match status" value="1"/>
</dbReference>
<dbReference type="EMBL" id="CAWYQH010000097">
    <property type="protein sequence ID" value="CAK8683361.1"/>
    <property type="molecule type" value="Genomic_DNA"/>
</dbReference>
<feature type="compositionally biased region" description="Basic residues" evidence="6">
    <location>
        <begin position="371"/>
        <end position="383"/>
    </location>
</feature>
<feature type="compositionally biased region" description="Polar residues" evidence="6">
    <location>
        <begin position="386"/>
        <end position="418"/>
    </location>
</feature>
<reference evidence="9 10" key="1">
    <citation type="submission" date="2024-02" db="EMBL/GenBank/DDBJ databases">
        <authorList>
            <person name="Daric V."/>
            <person name="Darras S."/>
        </authorList>
    </citation>
    <scope>NUCLEOTIDE SEQUENCE [LARGE SCALE GENOMIC DNA]</scope>
</reference>
<keyword evidence="2" id="KW-0677">Repeat</keyword>
<sequence length="751" mass="83866">MSSIIEDLDLGHLTPEERQKILAVMKRLKDEEKKEMAMKKKVNVEYKDYQEHVKKATGNANQPNSISKLMPKGTNDMGQVCALCHNTKIVDGCGHTCSYCSMQFCSRCGGRVSVVSSKNERMIMWVCNLCRKQQEMLTKSGTLYRNCQNESSLTLNLEPVPSFERARGKMSGSASLAQLEFTKPDRGMRSRSGVSSPRLKKGMSEPQLANCEKDTVPSVKVVEYPNGKSNKPLAESSVITSSASSVPADETPESRSMHGVRRSSTNSERRLYRQDQTIAQDPSSPKKVASSFEADSTTTFTRPQEVSKRGHEQVEDFKSPHQDNANDRATCSVKAKDSNQTNFSFQNTVSSPQTSKSDSNISMGSSEKSIHNVRRNSHEKIRHVNASPNTVRSKSGQISNQGSSKRQPRKSTMNNVNRMTRDQANHISSNLKKSNFDETRYGLTVHGEETKSSSQAMKIPCDSAQLTHTYHPDSTCSPLLSNKSSSHKSASRSNLTQEKNHTLSKDLHSNSQAEMYQSPKKIRCSNVNKFRSRQDHGCNSMPRKKNHNFRRHQRCAMSDNEGSSNSNSYYRGPRSSYGSQNAINVLVDSPDSANSDIVRKTTGCNNTKMQRCNNNLHRDCNNGVRYFCVGCTAPNSRPMCTSNHSHQINEHKYLPVDYCTDSNQSRHTTCHKNYRRHDGSPRCVSAHSQGSALRKTYAKQNSRAGKHLRRKPSLSSTDEDILSTPEYSSGDEIEKRMESSGKAACFVATLI</sequence>
<protein>
    <submittedName>
        <fullName evidence="9">Uncharacterized protein</fullName>
    </submittedName>
</protein>
<feature type="compositionally biased region" description="Basic and acidic residues" evidence="6">
    <location>
        <begin position="498"/>
        <end position="508"/>
    </location>
</feature>
<dbReference type="InterPro" id="IPR013083">
    <property type="entry name" value="Znf_RING/FYVE/PHD"/>
</dbReference>
<dbReference type="CDD" id="cd00065">
    <property type="entry name" value="FYVE_like_SF"/>
    <property type="match status" value="1"/>
</dbReference>
<keyword evidence="1" id="KW-0479">Metal-binding</keyword>
<feature type="compositionally biased region" description="Low complexity" evidence="6">
    <location>
        <begin position="474"/>
        <end position="484"/>
    </location>
</feature>
<name>A0ABP0FUQ2_CLALP</name>
<feature type="domain" description="RabBD" evidence="8">
    <location>
        <begin position="7"/>
        <end position="64"/>
    </location>
</feature>
<evidence type="ECO:0000313" key="9">
    <source>
        <dbReference type="EMBL" id="CAK8683361.1"/>
    </source>
</evidence>
<evidence type="ECO:0000313" key="10">
    <source>
        <dbReference type="Proteomes" id="UP001642483"/>
    </source>
</evidence>
<feature type="compositionally biased region" description="Polar residues" evidence="6">
    <location>
        <begin position="293"/>
        <end position="304"/>
    </location>
</feature>
<feature type="region of interest" description="Disordered" evidence="6">
    <location>
        <begin position="697"/>
        <end position="734"/>
    </location>
</feature>
<evidence type="ECO:0000256" key="5">
    <source>
        <dbReference type="PROSITE-ProRule" id="PRU00091"/>
    </source>
</evidence>
<keyword evidence="4" id="KW-0862">Zinc</keyword>
<organism evidence="9 10">
    <name type="scientific">Clavelina lepadiformis</name>
    <name type="common">Light-bulb sea squirt</name>
    <name type="synonym">Ascidia lepadiformis</name>
    <dbReference type="NCBI Taxonomy" id="159417"/>
    <lineage>
        <taxon>Eukaryota</taxon>
        <taxon>Metazoa</taxon>
        <taxon>Chordata</taxon>
        <taxon>Tunicata</taxon>
        <taxon>Ascidiacea</taxon>
        <taxon>Aplousobranchia</taxon>
        <taxon>Clavelinidae</taxon>
        <taxon>Clavelina</taxon>
    </lineage>
</organism>
<dbReference type="InterPro" id="IPR017455">
    <property type="entry name" value="Znf_FYVE-rel"/>
</dbReference>
<evidence type="ECO:0000256" key="6">
    <source>
        <dbReference type="SAM" id="MobiDB-lite"/>
    </source>
</evidence>
<dbReference type="InterPro" id="IPR054386">
    <property type="entry name" value="RIM_Znf"/>
</dbReference>
<feature type="compositionally biased region" description="Polar residues" evidence="6">
    <location>
        <begin position="342"/>
        <end position="367"/>
    </location>
</feature>
<keyword evidence="10" id="KW-1185">Reference proteome</keyword>
<feature type="compositionally biased region" description="Basic and acidic residues" evidence="6">
    <location>
        <begin position="305"/>
        <end position="326"/>
    </location>
</feature>
<feature type="region of interest" description="Disordered" evidence="6">
    <location>
        <begin position="178"/>
        <end position="326"/>
    </location>
</feature>
<dbReference type="PANTHER" id="PTHR12157">
    <property type="entry name" value="REGULATING SYNAPTIC MEMBRANE EXOCYTOSIS PROTEIN"/>
    <property type="match status" value="1"/>
</dbReference>
<evidence type="ECO:0000256" key="4">
    <source>
        <dbReference type="ARBA" id="ARBA00022833"/>
    </source>
</evidence>
<feature type="compositionally biased region" description="Low complexity" evidence="6">
    <location>
        <begin position="236"/>
        <end position="245"/>
    </location>
</feature>
<feature type="compositionally biased region" description="Polar residues" evidence="6">
    <location>
        <begin position="274"/>
        <end position="283"/>
    </location>
</feature>
<proteinExistence type="predicted"/>
<dbReference type="SUPFAM" id="SSF57903">
    <property type="entry name" value="FYVE/PHD zinc finger"/>
    <property type="match status" value="1"/>
</dbReference>
<feature type="domain" description="FYVE-type" evidence="7">
    <location>
        <begin position="75"/>
        <end position="135"/>
    </location>
</feature>
<gene>
    <name evidence="9" type="ORF">CVLEPA_LOCUS14442</name>
</gene>
<dbReference type="InterPro" id="IPR039032">
    <property type="entry name" value="Rim-like"/>
</dbReference>
<evidence type="ECO:0000256" key="3">
    <source>
        <dbReference type="ARBA" id="ARBA00022771"/>
    </source>
</evidence>
<evidence type="ECO:0000256" key="2">
    <source>
        <dbReference type="ARBA" id="ARBA00022737"/>
    </source>
</evidence>
<dbReference type="PROSITE" id="PS50178">
    <property type="entry name" value="ZF_FYVE"/>
    <property type="match status" value="1"/>
</dbReference>
<comment type="caution">
    <text evidence="9">The sequence shown here is derived from an EMBL/GenBank/DDBJ whole genome shotgun (WGS) entry which is preliminary data.</text>
</comment>
<keyword evidence="3 5" id="KW-0863">Zinc-finger</keyword>